<protein>
    <submittedName>
        <fullName evidence="3">TIM barrel protein</fullName>
    </submittedName>
</protein>
<evidence type="ECO:0000313" key="2">
    <source>
        <dbReference type="EMBL" id="TNC36093.1"/>
    </source>
</evidence>
<dbReference type="Proteomes" id="UP000306740">
    <property type="component" value="Unassembled WGS sequence"/>
</dbReference>
<name>A0A5C4MI47_9ACTN</name>
<organism evidence="3 4">
    <name type="scientific">Mumia zhuanghuii</name>
    <dbReference type="NCBI Taxonomy" id="2585211"/>
    <lineage>
        <taxon>Bacteria</taxon>
        <taxon>Bacillati</taxon>
        <taxon>Actinomycetota</taxon>
        <taxon>Actinomycetes</taxon>
        <taxon>Propionibacteriales</taxon>
        <taxon>Nocardioidaceae</taxon>
        <taxon>Mumia</taxon>
    </lineage>
</organism>
<dbReference type="SUPFAM" id="SSF51658">
    <property type="entry name" value="Xylose isomerase-like"/>
    <property type="match status" value="1"/>
</dbReference>
<dbReference type="InterPro" id="IPR036237">
    <property type="entry name" value="Xyl_isomerase-like_sf"/>
</dbReference>
<proteinExistence type="predicted"/>
<dbReference type="OrthoDB" id="104997at2"/>
<dbReference type="Gene3D" id="3.20.20.150">
    <property type="entry name" value="Divalent-metal-dependent TIM barrel enzymes"/>
    <property type="match status" value="1"/>
</dbReference>
<dbReference type="PANTHER" id="PTHR12110">
    <property type="entry name" value="HYDROXYPYRUVATE ISOMERASE"/>
    <property type="match status" value="1"/>
</dbReference>
<dbReference type="Pfam" id="PF01261">
    <property type="entry name" value="AP_endonuc_2"/>
    <property type="match status" value="1"/>
</dbReference>
<evidence type="ECO:0000313" key="4">
    <source>
        <dbReference type="Proteomes" id="UP000306740"/>
    </source>
</evidence>
<evidence type="ECO:0000259" key="1">
    <source>
        <dbReference type="Pfam" id="PF01261"/>
    </source>
</evidence>
<reference evidence="3 4" key="1">
    <citation type="submission" date="2019-05" db="EMBL/GenBank/DDBJ databases">
        <title>Mumia sp. nov., isolated from the intestinal contents of plateau pika (Ochotona curzoniae) in the Qinghai-Tibet plateau of China.</title>
        <authorList>
            <person name="Tian Z."/>
        </authorList>
    </citation>
    <scope>NUCLEOTIDE SEQUENCE [LARGE SCALE GENOMIC DNA]</scope>
    <source>
        <strain evidence="4">527</strain>
        <strain evidence="3">Z527</strain>
    </source>
</reference>
<feature type="domain" description="Xylose isomerase-like TIM barrel" evidence="1">
    <location>
        <begin position="35"/>
        <end position="261"/>
    </location>
</feature>
<sequence>MVRGRIAGAPISWGVCEVEGWGLQLPRERVLGEMRQVGLTATEFGPEGWLPGEPEARAAVLRAYGLQAVGGFLPVVLHDPDTDPAAAFDGFAETCVAAGASVIVLAAATGVNGYDLRPELSDEQWATLCENLDRLHDRAQARGLLAVLHPHVGTMVEGAEDVETVLTRSRIALCVDTGHLMAAGVDPVALTKAHPSRVAHVHLKDVDARLADDVHEGRTPFSDAVRAGLFRPLGQGDVDVAELVGLLEHHGYAGWYVLEQDVMLDGAPEGEGPLVDVRVSLAYLEEVAS</sequence>
<dbReference type="PANTHER" id="PTHR12110:SF41">
    <property type="entry name" value="INOSOSE DEHYDRATASE"/>
    <property type="match status" value="1"/>
</dbReference>
<dbReference type="EMBL" id="VDFR01000105">
    <property type="protein sequence ID" value="TNC41635.1"/>
    <property type="molecule type" value="Genomic_DNA"/>
</dbReference>
<dbReference type="InterPro" id="IPR050312">
    <property type="entry name" value="IolE/XylAMocC-like"/>
</dbReference>
<gene>
    <name evidence="3" type="ORF">FHE65_22385</name>
    <name evidence="2" type="ORF">FHE65_26465</name>
</gene>
<dbReference type="EMBL" id="VDFR01000140">
    <property type="protein sequence ID" value="TNC36093.1"/>
    <property type="molecule type" value="Genomic_DNA"/>
</dbReference>
<evidence type="ECO:0000313" key="3">
    <source>
        <dbReference type="EMBL" id="TNC41635.1"/>
    </source>
</evidence>
<comment type="caution">
    <text evidence="3">The sequence shown here is derived from an EMBL/GenBank/DDBJ whole genome shotgun (WGS) entry which is preliminary data.</text>
</comment>
<accession>A0A5C4MI47</accession>
<dbReference type="AlphaFoldDB" id="A0A5C4MI47"/>
<dbReference type="RefSeq" id="WP_139106636.1">
    <property type="nucleotide sequence ID" value="NZ_VDFR01000105.1"/>
</dbReference>
<dbReference type="InterPro" id="IPR013022">
    <property type="entry name" value="Xyl_isomerase-like_TIM-brl"/>
</dbReference>